<dbReference type="RefSeq" id="WP_367617748.1">
    <property type="nucleotide sequence ID" value="NZ_JAFBCV010000001.1"/>
</dbReference>
<dbReference type="SMART" id="SM00640">
    <property type="entry name" value="Glyco_32"/>
    <property type="match status" value="1"/>
</dbReference>
<comment type="catalytic activity">
    <reaction evidence="8">
        <text>Hydrolysis of terminal non-reducing beta-D-fructofuranoside residues in beta-D-fructofuranosides.</text>
        <dbReference type="EC" id="3.2.1.26"/>
    </reaction>
</comment>
<dbReference type="Gene3D" id="2.115.10.20">
    <property type="entry name" value="Glycosyl hydrolase domain, family 43"/>
    <property type="match status" value="1"/>
</dbReference>
<evidence type="ECO:0000256" key="2">
    <source>
        <dbReference type="ARBA" id="ARBA00009902"/>
    </source>
</evidence>
<dbReference type="InterPro" id="IPR051214">
    <property type="entry name" value="GH32_Enzymes"/>
</dbReference>
<evidence type="ECO:0000256" key="9">
    <source>
        <dbReference type="RuleBase" id="RU365015"/>
    </source>
</evidence>
<comment type="pathway">
    <text evidence="1 9">Glycan biosynthesis; sucrose metabolism.</text>
</comment>
<dbReference type="InterPro" id="IPR001362">
    <property type="entry name" value="Glyco_hydro_32"/>
</dbReference>
<dbReference type="PANTHER" id="PTHR43101">
    <property type="entry name" value="BETA-FRUCTOSIDASE"/>
    <property type="match status" value="1"/>
</dbReference>
<reference evidence="13" key="1">
    <citation type="submission" date="2021-01" db="EMBL/GenBank/DDBJ databases">
        <title>Genomic Encyclopedia of Type Strains, Phase IV (KMG-IV): sequencing the most valuable type-strain genomes for metagenomic binning, comparative biology and taxonomic classification.</title>
        <authorList>
            <person name="Goeker M."/>
        </authorList>
    </citation>
    <scope>NUCLEOTIDE SEQUENCE</scope>
    <source>
        <strain evidence="13">DSM 21943</strain>
    </source>
</reference>
<evidence type="ECO:0000313" key="14">
    <source>
        <dbReference type="Proteomes" id="UP001179280"/>
    </source>
</evidence>
<dbReference type="Gene3D" id="2.60.120.560">
    <property type="entry name" value="Exo-inulinase, domain 1"/>
    <property type="match status" value="1"/>
</dbReference>
<comment type="similarity">
    <text evidence="2 8">Belongs to the glycosyl hydrolase 32 family.</text>
</comment>
<evidence type="ECO:0000256" key="8">
    <source>
        <dbReference type="RuleBase" id="RU362110"/>
    </source>
</evidence>
<evidence type="ECO:0000256" key="7">
    <source>
        <dbReference type="ARBA" id="ARBA00033367"/>
    </source>
</evidence>
<evidence type="ECO:0000259" key="12">
    <source>
        <dbReference type="Pfam" id="PF08244"/>
    </source>
</evidence>
<feature type="compositionally biased region" description="Basic and acidic residues" evidence="10">
    <location>
        <begin position="1"/>
        <end position="12"/>
    </location>
</feature>
<comment type="function">
    <text evidence="9">Enables the bacterium to metabolize sucrose as a sole carbon source.</text>
</comment>
<name>A0ABS2SNU6_9BACI</name>
<protein>
    <recommendedName>
        <fullName evidence="4 8">Sucrose-6-phosphate hydrolase</fullName>
        <ecNumber evidence="3 8">3.2.1.26</ecNumber>
    </recommendedName>
    <alternativeName>
        <fullName evidence="7 9">Invertase</fullName>
    </alternativeName>
</protein>
<dbReference type="InterPro" id="IPR013148">
    <property type="entry name" value="Glyco_hydro_32_N"/>
</dbReference>
<dbReference type="EMBL" id="JAFBCV010000001">
    <property type="protein sequence ID" value="MBM7837203.1"/>
    <property type="molecule type" value="Genomic_DNA"/>
</dbReference>
<dbReference type="SUPFAM" id="SSF49899">
    <property type="entry name" value="Concanavalin A-like lectins/glucanases"/>
    <property type="match status" value="1"/>
</dbReference>
<keyword evidence="6 8" id="KW-0326">Glycosidase</keyword>
<dbReference type="GO" id="GO:0004564">
    <property type="term" value="F:beta-fructofuranosidase activity"/>
    <property type="evidence" value="ECO:0007669"/>
    <property type="project" value="UniProtKB-EC"/>
</dbReference>
<organism evidence="13 14">
    <name type="scientific">Shouchella xiaoxiensis</name>
    <dbReference type="NCBI Taxonomy" id="766895"/>
    <lineage>
        <taxon>Bacteria</taxon>
        <taxon>Bacillati</taxon>
        <taxon>Bacillota</taxon>
        <taxon>Bacilli</taxon>
        <taxon>Bacillales</taxon>
        <taxon>Bacillaceae</taxon>
        <taxon>Shouchella</taxon>
    </lineage>
</organism>
<evidence type="ECO:0000256" key="1">
    <source>
        <dbReference type="ARBA" id="ARBA00004914"/>
    </source>
</evidence>
<keyword evidence="9" id="KW-0119">Carbohydrate metabolism</keyword>
<sequence length="497" mass="55908">MEHVTEKQDHQTRVKQATEAGKAKQNPDAAFRLGYHLMAPSGWINDPNGLVFYKEQYHVFYQHHPYDETWGPMHWGHAVSDDLVHWRHLPVALAPGDAFDQSGCFSGSAVDDDGVLTLIYTGHNVVNQETDELYQNQNIARSVDGVTFEKSEANPVIPAQPVGMQRDFRDPKVWKEDGSWKMVVGSTEAGKGQVLLYQSSDLENWEYQGILAKHNGGNEGYMWECPDFFKLDGKHVLLLSPQGIEPEGNRFHNLYQTGSLIGEMRDGEFVRGAFTELDYGHDFYAVQTFLDGKGRRIAIGWMDMWESPMPSQQEGWSGALTLPRELNLSPAGKLRMKPVEELQLLRVTEEQLKQNEISGTFLIDGQSNQLELEFDIDLTISAANIFGVNVCCSSDGSERSTIQINRSKGTITLDRSYSGIGVSGARTAPIEIGESLHVRLFIDRSSIEIFINEGETVMTSRIYPKESSTGIEFFTEEGTMKLRSAHLYQLKNSWLTD</sequence>
<keyword evidence="9" id="KW-0963">Cytoplasm</keyword>
<evidence type="ECO:0000313" key="13">
    <source>
        <dbReference type="EMBL" id="MBM7837203.1"/>
    </source>
</evidence>
<dbReference type="InterPro" id="IPR023296">
    <property type="entry name" value="Glyco_hydro_beta-prop_sf"/>
</dbReference>
<dbReference type="InterPro" id="IPR006232">
    <property type="entry name" value="Suc6P_hydrolase"/>
</dbReference>
<dbReference type="Proteomes" id="UP001179280">
    <property type="component" value="Unassembled WGS sequence"/>
</dbReference>
<comment type="subcellular location">
    <subcellularLocation>
        <location evidence="9">Cytoplasm</location>
    </subcellularLocation>
</comment>
<evidence type="ECO:0000256" key="6">
    <source>
        <dbReference type="ARBA" id="ARBA00023295"/>
    </source>
</evidence>
<evidence type="ECO:0000256" key="10">
    <source>
        <dbReference type="SAM" id="MobiDB-lite"/>
    </source>
</evidence>
<dbReference type="SUPFAM" id="SSF75005">
    <property type="entry name" value="Arabinanase/levansucrase/invertase"/>
    <property type="match status" value="1"/>
</dbReference>
<dbReference type="InterPro" id="IPR013320">
    <property type="entry name" value="ConA-like_dom_sf"/>
</dbReference>
<keyword evidence="14" id="KW-1185">Reference proteome</keyword>
<dbReference type="NCBIfam" id="TIGR01322">
    <property type="entry name" value="scrB_fam"/>
    <property type="match status" value="1"/>
</dbReference>
<keyword evidence="5 8" id="KW-0378">Hydrolase</keyword>
<dbReference type="Pfam" id="PF00251">
    <property type="entry name" value="Glyco_hydro_32N"/>
    <property type="match status" value="1"/>
</dbReference>
<dbReference type="InterPro" id="IPR013189">
    <property type="entry name" value="Glyco_hydro_32_C"/>
</dbReference>
<evidence type="ECO:0000256" key="4">
    <source>
        <dbReference type="ARBA" id="ARBA00019623"/>
    </source>
</evidence>
<comment type="caution">
    <text evidence="13">The sequence shown here is derived from an EMBL/GenBank/DDBJ whole genome shotgun (WGS) entry which is preliminary data.</text>
</comment>
<dbReference type="PANTHER" id="PTHR43101:SF1">
    <property type="entry name" value="BETA-FRUCTOSIDASE"/>
    <property type="match status" value="1"/>
</dbReference>
<proteinExistence type="inferred from homology"/>
<feature type="domain" description="Glycosyl hydrolase family 32 N-terminal" evidence="11">
    <location>
        <begin position="36"/>
        <end position="338"/>
    </location>
</feature>
<gene>
    <name evidence="13" type="ORF">JOC54_000434</name>
</gene>
<dbReference type="CDD" id="cd08996">
    <property type="entry name" value="GH32_FFase"/>
    <property type="match status" value="1"/>
</dbReference>
<accession>A0ABS2SNU6</accession>
<evidence type="ECO:0000256" key="5">
    <source>
        <dbReference type="ARBA" id="ARBA00022801"/>
    </source>
</evidence>
<evidence type="ECO:0000256" key="3">
    <source>
        <dbReference type="ARBA" id="ARBA00012758"/>
    </source>
</evidence>
<evidence type="ECO:0000259" key="11">
    <source>
        <dbReference type="Pfam" id="PF00251"/>
    </source>
</evidence>
<feature type="region of interest" description="Disordered" evidence="10">
    <location>
        <begin position="1"/>
        <end position="25"/>
    </location>
</feature>
<dbReference type="EC" id="3.2.1.26" evidence="3 8"/>
<dbReference type="Pfam" id="PF08244">
    <property type="entry name" value="Glyco_hydro_32C"/>
    <property type="match status" value="1"/>
</dbReference>
<feature type="domain" description="Glycosyl hydrolase family 32 C-terminal" evidence="12">
    <location>
        <begin position="342"/>
        <end position="488"/>
    </location>
</feature>